<dbReference type="SUPFAM" id="SSF55073">
    <property type="entry name" value="Nucleotide cyclase"/>
    <property type="match status" value="1"/>
</dbReference>
<feature type="transmembrane region" description="Helical" evidence="1">
    <location>
        <begin position="21"/>
        <end position="38"/>
    </location>
</feature>
<feature type="transmembrane region" description="Helical" evidence="1">
    <location>
        <begin position="123"/>
        <end position="143"/>
    </location>
</feature>
<dbReference type="PANTHER" id="PTHR44757:SF2">
    <property type="entry name" value="BIOFILM ARCHITECTURE MAINTENANCE PROTEIN MBAA"/>
    <property type="match status" value="1"/>
</dbReference>
<keyword evidence="1" id="KW-0812">Transmembrane</keyword>
<dbReference type="Pfam" id="PF00563">
    <property type="entry name" value="EAL"/>
    <property type="match status" value="1"/>
</dbReference>
<dbReference type="InterPro" id="IPR029787">
    <property type="entry name" value="Nucleotide_cyclase"/>
</dbReference>
<dbReference type="PANTHER" id="PTHR44757">
    <property type="entry name" value="DIGUANYLATE CYCLASE DGCP"/>
    <property type="match status" value="1"/>
</dbReference>
<feature type="domain" description="EAL" evidence="2">
    <location>
        <begin position="373"/>
        <end position="627"/>
    </location>
</feature>
<protein>
    <submittedName>
        <fullName evidence="4">EAL domain-containing protein</fullName>
    </submittedName>
</protein>
<organism evidence="4 5">
    <name type="scientific">Colwellia echini</name>
    <dbReference type="NCBI Taxonomy" id="1982103"/>
    <lineage>
        <taxon>Bacteria</taxon>
        <taxon>Pseudomonadati</taxon>
        <taxon>Pseudomonadota</taxon>
        <taxon>Gammaproteobacteria</taxon>
        <taxon>Alteromonadales</taxon>
        <taxon>Colwelliaceae</taxon>
        <taxon>Colwellia</taxon>
    </lineage>
</organism>
<evidence type="ECO:0000259" key="2">
    <source>
        <dbReference type="PROSITE" id="PS50883"/>
    </source>
</evidence>
<dbReference type="CDD" id="cd01949">
    <property type="entry name" value="GGDEF"/>
    <property type="match status" value="1"/>
</dbReference>
<dbReference type="Gene3D" id="3.30.70.270">
    <property type="match status" value="1"/>
</dbReference>
<comment type="caution">
    <text evidence="4">The sequence shown here is derived from an EMBL/GenBank/DDBJ whole genome shotgun (WGS) entry which is preliminary data.</text>
</comment>
<evidence type="ECO:0000313" key="5">
    <source>
        <dbReference type="Proteomes" id="UP000815846"/>
    </source>
</evidence>
<feature type="transmembrane region" description="Helical" evidence="1">
    <location>
        <begin position="155"/>
        <end position="173"/>
    </location>
</feature>
<evidence type="ECO:0000259" key="3">
    <source>
        <dbReference type="PROSITE" id="PS50887"/>
    </source>
</evidence>
<dbReference type="InterPro" id="IPR043128">
    <property type="entry name" value="Rev_trsase/Diguanyl_cyclase"/>
</dbReference>
<dbReference type="CDD" id="cd01948">
    <property type="entry name" value="EAL"/>
    <property type="match status" value="1"/>
</dbReference>
<dbReference type="EMBL" id="PJAI02000001">
    <property type="protein sequence ID" value="TYK67018.1"/>
    <property type="molecule type" value="Genomic_DNA"/>
</dbReference>
<dbReference type="InterPro" id="IPR000160">
    <property type="entry name" value="GGDEF_dom"/>
</dbReference>
<feature type="transmembrane region" description="Helical" evidence="1">
    <location>
        <begin position="44"/>
        <end position="65"/>
    </location>
</feature>
<dbReference type="PROSITE" id="PS50887">
    <property type="entry name" value="GGDEF"/>
    <property type="match status" value="1"/>
</dbReference>
<evidence type="ECO:0000256" key="1">
    <source>
        <dbReference type="SAM" id="Phobius"/>
    </source>
</evidence>
<dbReference type="SMART" id="SM00052">
    <property type="entry name" value="EAL"/>
    <property type="match status" value="1"/>
</dbReference>
<dbReference type="NCBIfam" id="TIGR00254">
    <property type="entry name" value="GGDEF"/>
    <property type="match status" value="1"/>
</dbReference>
<evidence type="ECO:0000313" key="4">
    <source>
        <dbReference type="EMBL" id="TYK67018.1"/>
    </source>
</evidence>
<dbReference type="InterPro" id="IPR052155">
    <property type="entry name" value="Biofilm_reg_signaling"/>
</dbReference>
<dbReference type="Gene3D" id="3.20.20.450">
    <property type="entry name" value="EAL domain"/>
    <property type="match status" value="1"/>
</dbReference>
<keyword evidence="1" id="KW-0472">Membrane</keyword>
<dbReference type="InterPro" id="IPR035919">
    <property type="entry name" value="EAL_sf"/>
</dbReference>
<dbReference type="SUPFAM" id="SSF141868">
    <property type="entry name" value="EAL domain-like"/>
    <property type="match status" value="1"/>
</dbReference>
<dbReference type="InterPro" id="IPR001633">
    <property type="entry name" value="EAL_dom"/>
</dbReference>
<dbReference type="PROSITE" id="PS50883">
    <property type="entry name" value="EAL"/>
    <property type="match status" value="1"/>
</dbReference>
<feature type="domain" description="GGDEF" evidence="3">
    <location>
        <begin position="231"/>
        <end position="364"/>
    </location>
</feature>
<dbReference type="Proteomes" id="UP000815846">
    <property type="component" value="Unassembled WGS sequence"/>
</dbReference>
<keyword evidence="5" id="KW-1185">Reference proteome</keyword>
<reference evidence="4 5" key="1">
    <citation type="submission" date="2019-08" db="EMBL/GenBank/DDBJ databases">
        <title>Microbe sample from Colwellia echini.</title>
        <authorList>
            <person name="Christiansen L."/>
            <person name="Pathiraja D."/>
            <person name="Schultz-Johansen M."/>
            <person name="Choi I.-G."/>
            <person name="Stougaard P."/>
        </authorList>
    </citation>
    <scope>NUCLEOTIDE SEQUENCE [LARGE SCALE GENOMIC DNA]</scope>
    <source>
        <strain evidence="4 5">A3</strain>
    </source>
</reference>
<dbReference type="RefSeq" id="WP_101343168.1">
    <property type="nucleotide sequence ID" value="NZ_PJAI02000001.1"/>
</dbReference>
<sequence>MSRERNYQEITKGHHFFKVKHLLKFIWAVEATLFFTILQRLYLGAYSTACIAFCTFIAILGVYFLAKKNKVEESATLLLIIFTGFVTYFMWLYSGIYDEAVFAYPCILIMVAMLGNKRLFIGLFIFISLSILLNGFVNSYGIYTNESSHSQLNSAFLITFIFSLISYTIALMAKDFRKVLTKLGDENQSVIKAKNEIEILLRHDILTSLPNRLMANDYFQSAMSKSRRVNNKVHIMFVDLDDFKLMNDALGHQAGDLLLIEIAARLKKVVRGDDLVCRFAGDEFILIFESLVEPELVANIANKVISAVKKPFYYQGHQFICGCSIGISIAPDDSSDFDSLVRNADTAMYHSKTLGGNCFHYFDDEMNTYGHEYLSLITDLRKAIKEEQFFLVYQPKIDLHTNKITGAEALIRWNHPEKGVIFPDFFIDKAEKSGLICDIGEWVLHEACKVCKEWVSAGAVDFSMAVNISSKQFAKGNLDEVIKSALEYNDLRGKNLELEMTESLLIDNSEELKNTFKYIRKLGVDFSVDDFGTGYSNLGYLKEFDITTLKVDRSFIYDIANKPKNQALVKAIIQMAKGLELITVAEGIEDLATANMLIDFECDSAQGYFWSKPLSKREFVKFIEEFNSSKLV</sequence>
<keyword evidence="1" id="KW-1133">Transmembrane helix</keyword>
<feature type="transmembrane region" description="Helical" evidence="1">
    <location>
        <begin position="77"/>
        <end position="94"/>
    </location>
</feature>
<proteinExistence type="predicted"/>
<gene>
    <name evidence="4" type="ORF">CWS31_000295</name>
</gene>
<dbReference type="SMART" id="SM00267">
    <property type="entry name" value="GGDEF"/>
    <property type="match status" value="1"/>
</dbReference>
<dbReference type="Pfam" id="PF00990">
    <property type="entry name" value="GGDEF"/>
    <property type="match status" value="1"/>
</dbReference>
<name>A0ABY3N0K1_9GAMM</name>
<accession>A0ABY3N0K1</accession>